<sequence>MAERAEGLLAKGLIASSPVAVGVALCALLCVVQPGLACAQATPVAPGDAASASGPASGFALTSTSSAGSKPVCVDA</sequence>
<evidence type="ECO:0000313" key="3">
    <source>
        <dbReference type="Proteomes" id="UP000035963"/>
    </source>
</evidence>
<dbReference type="Proteomes" id="UP000035963">
    <property type="component" value="Unassembled WGS sequence"/>
</dbReference>
<evidence type="ECO:0000256" key="1">
    <source>
        <dbReference type="SAM" id="MobiDB-lite"/>
    </source>
</evidence>
<comment type="caution">
    <text evidence="2">The sequence shown here is derived from an EMBL/GenBank/DDBJ whole genome shotgun (WGS) entry which is preliminary data.</text>
</comment>
<feature type="region of interest" description="Disordered" evidence="1">
    <location>
        <begin position="45"/>
        <end position="76"/>
    </location>
</feature>
<keyword evidence="3" id="KW-1185">Reference proteome</keyword>
<accession>A0A0J1CVW3</accession>
<organism evidence="2 3">
    <name type="scientific">Caballeronia mineralivorans PML1(12)</name>
    <dbReference type="NCBI Taxonomy" id="908627"/>
    <lineage>
        <taxon>Bacteria</taxon>
        <taxon>Pseudomonadati</taxon>
        <taxon>Pseudomonadota</taxon>
        <taxon>Betaproteobacteria</taxon>
        <taxon>Burkholderiales</taxon>
        <taxon>Burkholderiaceae</taxon>
        <taxon>Caballeronia</taxon>
    </lineage>
</organism>
<dbReference type="PATRIC" id="fig|908627.4.peg.4025"/>
<feature type="non-terminal residue" evidence="2">
    <location>
        <position position="76"/>
    </location>
</feature>
<name>A0A0J1CVW3_9BURK</name>
<reference evidence="2 3" key="1">
    <citation type="journal article" date="2015" name="Genome Announc.">
        <title>Draft Genome Sequence of Burkholderia sp. Strain PML1(12), an Ectomycorrhizosphere-Inhabiting Bacterium with Effective Mineral-Weathering Ability.</title>
        <authorList>
            <person name="Uroz S."/>
            <person name="Oger P."/>
        </authorList>
    </citation>
    <scope>NUCLEOTIDE SEQUENCE [LARGE SCALE GENOMIC DNA]</scope>
    <source>
        <strain evidence="3">PML1(12)</strain>
    </source>
</reference>
<protein>
    <submittedName>
        <fullName evidence="2">Uncharacterized protein</fullName>
    </submittedName>
</protein>
<feature type="compositionally biased region" description="Low complexity" evidence="1">
    <location>
        <begin position="45"/>
        <end position="60"/>
    </location>
</feature>
<gene>
    <name evidence="2" type="ORF">EOS_17970</name>
</gene>
<dbReference type="AlphaFoldDB" id="A0A0J1CVW3"/>
<proteinExistence type="predicted"/>
<evidence type="ECO:0000313" key="2">
    <source>
        <dbReference type="EMBL" id="KLU24722.1"/>
    </source>
</evidence>
<dbReference type="EMBL" id="AEJF01000116">
    <property type="protein sequence ID" value="KLU24722.1"/>
    <property type="molecule type" value="Genomic_DNA"/>
</dbReference>